<keyword evidence="1" id="KW-0812">Transmembrane</keyword>
<evidence type="ECO:0000313" key="2">
    <source>
        <dbReference type="EMBL" id="KAG5182208.1"/>
    </source>
</evidence>
<organism evidence="2 3">
    <name type="scientific">Tribonema minus</name>
    <dbReference type="NCBI Taxonomy" id="303371"/>
    <lineage>
        <taxon>Eukaryota</taxon>
        <taxon>Sar</taxon>
        <taxon>Stramenopiles</taxon>
        <taxon>Ochrophyta</taxon>
        <taxon>PX clade</taxon>
        <taxon>Xanthophyceae</taxon>
        <taxon>Tribonematales</taxon>
        <taxon>Tribonemataceae</taxon>
        <taxon>Tribonema</taxon>
    </lineage>
</organism>
<gene>
    <name evidence="2" type="ORF">JKP88DRAFT_278186</name>
</gene>
<comment type="caution">
    <text evidence="2">The sequence shown here is derived from an EMBL/GenBank/DDBJ whole genome shotgun (WGS) entry which is preliminary data.</text>
</comment>
<accession>A0A835Z4N9</accession>
<evidence type="ECO:0000256" key="1">
    <source>
        <dbReference type="SAM" id="Phobius"/>
    </source>
</evidence>
<dbReference type="Proteomes" id="UP000664859">
    <property type="component" value="Unassembled WGS sequence"/>
</dbReference>
<keyword evidence="3" id="KW-1185">Reference proteome</keyword>
<protein>
    <submittedName>
        <fullName evidence="2">Uncharacterized protein</fullName>
    </submittedName>
</protein>
<dbReference type="EMBL" id="JAFCMP010000257">
    <property type="protein sequence ID" value="KAG5182208.1"/>
    <property type="molecule type" value="Genomic_DNA"/>
</dbReference>
<keyword evidence="1" id="KW-1133">Transmembrane helix</keyword>
<proteinExistence type="predicted"/>
<keyword evidence="1" id="KW-0472">Membrane</keyword>
<feature type="transmembrane region" description="Helical" evidence="1">
    <location>
        <begin position="31"/>
        <end position="49"/>
    </location>
</feature>
<evidence type="ECO:0000313" key="3">
    <source>
        <dbReference type="Proteomes" id="UP000664859"/>
    </source>
</evidence>
<name>A0A835Z4N9_9STRA</name>
<reference evidence="2" key="1">
    <citation type="submission" date="2021-02" db="EMBL/GenBank/DDBJ databases">
        <title>First Annotated Genome of the Yellow-green Alga Tribonema minus.</title>
        <authorList>
            <person name="Mahan K.M."/>
        </authorList>
    </citation>
    <scope>NUCLEOTIDE SEQUENCE</scope>
    <source>
        <strain evidence="2">UTEX B ZZ1240</strain>
    </source>
</reference>
<sequence>MSEGALLFINLFAEDLPQIVITAVSSSIDSMLTAIAVLNIATSVVGLLVKLAKAKKDFHTTSTPAEMDIIGGEDAQQGVVDGRGLVIRILQAKDSASREAKRLTALAELSHRLGDLRPDDVATVRTLSKG</sequence>
<dbReference type="AlphaFoldDB" id="A0A835Z4N9"/>